<evidence type="ECO:0000256" key="6">
    <source>
        <dbReference type="ARBA" id="ARBA00022840"/>
    </source>
</evidence>
<evidence type="ECO:0000256" key="9">
    <source>
        <dbReference type="SAM" id="SignalP"/>
    </source>
</evidence>
<dbReference type="SUPFAM" id="SSF56112">
    <property type="entry name" value="Protein kinase-like (PK-like)"/>
    <property type="match status" value="1"/>
</dbReference>
<dbReference type="InterPro" id="IPR051420">
    <property type="entry name" value="Ser_Thr_Kinases_DiverseReg"/>
</dbReference>
<keyword evidence="3" id="KW-0808">Transferase</keyword>
<gene>
    <name evidence="11" type="ORF">AAHA92_31862</name>
</gene>
<evidence type="ECO:0000256" key="7">
    <source>
        <dbReference type="ARBA" id="ARBA00047899"/>
    </source>
</evidence>
<comment type="caution">
    <text evidence="11">The sequence shown here is derived from an EMBL/GenBank/DDBJ whole genome shotgun (WGS) entry which is preliminary data.</text>
</comment>
<dbReference type="EC" id="2.7.11.1" evidence="1"/>
<evidence type="ECO:0000256" key="2">
    <source>
        <dbReference type="ARBA" id="ARBA00022527"/>
    </source>
</evidence>
<feature type="signal peptide" evidence="9">
    <location>
        <begin position="1"/>
        <end position="26"/>
    </location>
</feature>
<dbReference type="Gene3D" id="1.10.510.10">
    <property type="entry name" value="Transferase(Phosphotransferase) domain 1"/>
    <property type="match status" value="1"/>
</dbReference>
<reference evidence="11 12" key="1">
    <citation type="submission" date="2024-06" db="EMBL/GenBank/DDBJ databases">
        <title>A chromosome level genome sequence of Diviner's sage (Salvia divinorum).</title>
        <authorList>
            <person name="Ford S.A."/>
            <person name="Ro D.-K."/>
            <person name="Ness R.W."/>
            <person name="Phillips M.A."/>
        </authorList>
    </citation>
    <scope>NUCLEOTIDE SEQUENCE [LARGE SCALE GENOMIC DNA]</scope>
    <source>
        <strain evidence="11">SAF-2024a</strain>
        <tissue evidence="11">Leaf</tissue>
    </source>
</reference>
<keyword evidence="2" id="KW-0723">Serine/threonine-protein kinase</keyword>
<dbReference type="EMBL" id="JBEAFC010000014">
    <property type="protein sequence ID" value="KAL1531759.1"/>
    <property type="molecule type" value="Genomic_DNA"/>
</dbReference>
<dbReference type="PROSITE" id="PS50011">
    <property type="entry name" value="PROTEIN_KINASE_DOM"/>
    <property type="match status" value="1"/>
</dbReference>
<keyword evidence="6" id="KW-0067">ATP-binding</keyword>
<evidence type="ECO:0000313" key="12">
    <source>
        <dbReference type="Proteomes" id="UP001567538"/>
    </source>
</evidence>
<organism evidence="11 12">
    <name type="scientific">Salvia divinorum</name>
    <name type="common">Maria pastora</name>
    <name type="synonym">Diviner's sage</name>
    <dbReference type="NCBI Taxonomy" id="28513"/>
    <lineage>
        <taxon>Eukaryota</taxon>
        <taxon>Viridiplantae</taxon>
        <taxon>Streptophyta</taxon>
        <taxon>Embryophyta</taxon>
        <taxon>Tracheophyta</taxon>
        <taxon>Spermatophyta</taxon>
        <taxon>Magnoliopsida</taxon>
        <taxon>eudicotyledons</taxon>
        <taxon>Gunneridae</taxon>
        <taxon>Pentapetalae</taxon>
        <taxon>asterids</taxon>
        <taxon>lamiids</taxon>
        <taxon>Lamiales</taxon>
        <taxon>Lamiaceae</taxon>
        <taxon>Nepetoideae</taxon>
        <taxon>Mentheae</taxon>
        <taxon>Salviinae</taxon>
        <taxon>Salvia</taxon>
        <taxon>Salvia subgen. Calosphace</taxon>
    </lineage>
</organism>
<evidence type="ECO:0000256" key="5">
    <source>
        <dbReference type="ARBA" id="ARBA00022777"/>
    </source>
</evidence>
<evidence type="ECO:0000259" key="10">
    <source>
        <dbReference type="PROSITE" id="PS50011"/>
    </source>
</evidence>
<evidence type="ECO:0000256" key="1">
    <source>
        <dbReference type="ARBA" id="ARBA00012513"/>
    </source>
</evidence>
<keyword evidence="12" id="KW-1185">Reference proteome</keyword>
<keyword evidence="4" id="KW-0547">Nucleotide-binding</keyword>
<dbReference type="PANTHER" id="PTHR48005">
    <property type="entry name" value="LEUCINE RICH REPEAT KINASE 2"/>
    <property type="match status" value="1"/>
</dbReference>
<feature type="domain" description="Protein kinase" evidence="10">
    <location>
        <begin position="1"/>
        <end position="101"/>
    </location>
</feature>
<evidence type="ECO:0000256" key="4">
    <source>
        <dbReference type="ARBA" id="ARBA00022741"/>
    </source>
</evidence>
<dbReference type="PANTHER" id="PTHR48005:SF16">
    <property type="entry name" value="MDIS1-INTERACTING RECEPTOR LIKE KINASE 2-LIKE ISOFORM X1"/>
    <property type="match status" value="1"/>
</dbReference>
<dbReference type="Pfam" id="PF00069">
    <property type="entry name" value="Pkinase"/>
    <property type="match status" value="1"/>
</dbReference>
<evidence type="ECO:0000256" key="8">
    <source>
        <dbReference type="ARBA" id="ARBA00048679"/>
    </source>
</evidence>
<protein>
    <recommendedName>
        <fullName evidence="1">non-specific serine/threonine protein kinase</fullName>
        <ecNumber evidence="1">2.7.11.1</ecNumber>
    </recommendedName>
</protein>
<evidence type="ECO:0000256" key="3">
    <source>
        <dbReference type="ARBA" id="ARBA00022679"/>
    </source>
</evidence>
<evidence type="ECO:0000313" key="11">
    <source>
        <dbReference type="EMBL" id="KAL1531759.1"/>
    </source>
</evidence>
<dbReference type="InterPro" id="IPR011009">
    <property type="entry name" value="Kinase-like_dom_sf"/>
</dbReference>
<dbReference type="GO" id="GO:0004674">
    <property type="term" value="F:protein serine/threonine kinase activity"/>
    <property type="evidence" value="ECO:0007669"/>
    <property type="project" value="UniProtKB-KW"/>
</dbReference>
<keyword evidence="9" id="KW-0732">Signal</keyword>
<comment type="catalytic activity">
    <reaction evidence="7">
        <text>L-threonyl-[protein] + ATP = O-phospho-L-threonyl-[protein] + ADP + H(+)</text>
        <dbReference type="Rhea" id="RHEA:46608"/>
        <dbReference type="Rhea" id="RHEA-COMP:11060"/>
        <dbReference type="Rhea" id="RHEA-COMP:11605"/>
        <dbReference type="ChEBI" id="CHEBI:15378"/>
        <dbReference type="ChEBI" id="CHEBI:30013"/>
        <dbReference type="ChEBI" id="CHEBI:30616"/>
        <dbReference type="ChEBI" id="CHEBI:61977"/>
        <dbReference type="ChEBI" id="CHEBI:456216"/>
        <dbReference type="EC" id="2.7.11.1"/>
    </reaction>
</comment>
<dbReference type="Proteomes" id="UP001567538">
    <property type="component" value="Unassembled WGS sequence"/>
</dbReference>
<comment type="catalytic activity">
    <reaction evidence="8">
        <text>L-seryl-[protein] + ATP = O-phospho-L-seryl-[protein] + ADP + H(+)</text>
        <dbReference type="Rhea" id="RHEA:17989"/>
        <dbReference type="Rhea" id="RHEA-COMP:9863"/>
        <dbReference type="Rhea" id="RHEA-COMP:11604"/>
        <dbReference type="ChEBI" id="CHEBI:15378"/>
        <dbReference type="ChEBI" id="CHEBI:29999"/>
        <dbReference type="ChEBI" id="CHEBI:30616"/>
        <dbReference type="ChEBI" id="CHEBI:83421"/>
        <dbReference type="ChEBI" id="CHEBI:456216"/>
        <dbReference type="EC" id="2.7.11.1"/>
    </reaction>
</comment>
<feature type="chain" id="PRO_5044789094" description="non-specific serine/threonine protein kinase" evidence="9">
    <location>
        <begin position="27"/>
        <end position="101"/>
    </location>
</feature>
<name>A0ABD1FLE2_SALDI</name>
<keyword evidence="5" id="KW-0418">Kinase</keyword>
<dbReference type="GO" id="GO:0005524">
    <property type="term" value="F:ATP binding"/>
    <property type="evidence" value="ECO:0007669"/>
    <property type="project" value="UniProtKB-KW"/>
</dbReference>
<accession>A0ABD1FLE2</accession>
<dbReference type="AlphaFoldDB" id="A0ABD1FLE2"/>
<proteinExistence type="predicted"/>
<sequence>MNWSSPNMDLVFVLIVGVGCMLIVEAAPAPARLLDPDSSNQTLLVGTRGYIAPELAFTMVVTEKCDVYSFGVVALEIMFGDHPVSNVEQSVKISMNQIALS</sequence>
<dbReference type="InterPro" id="IPR000719">
    <property type="entry name" value="Prot_kinase_dom"/>
</dbReference>